<dbReference type="HAMAP" id="MF_00531">
    <property type="entry name" value="Ribosomal_uS19"/>
    <property type="match status" value="1"/>
</dbReference>
<dbReference type="GO" id="GO:0003735">
    <property type="term" value="F:structural constituent of ribosome"/>
    <property type="evidence" value="ECO:0007669"/>
    <property type="project" value="InterPro"/>
</dbReference>
<dbReference type="GO" id="GO:0000028">
    <property type="term" value="P:ribosomal small subunit assembly"/>
    <property type="evidence" value="ECO:0007669"/>
    <property type="project" value="TreeGrafter"/>
</dbReference>
<keyword evidence="2 7" id="KW-0699">rRNA-binding</keyword>
<evidence type="ECO:0000256" key="8">
    <source>
        <dbReference type="RuleBase" id="RU003485"/>
    </source>
</evidence>
<dbReference type="PROSITE" id="PS00323">
    <property type="entry name" value="RIBOSOMAL_S19"/>
    <property type="match status" value="1"/>
</dbReference>
<evidence type="ECO:0000256" key="9">
    <source>
        <dbReference type="SAM" id="MobiDB-lite"/>
    </source>
</evidence>
<dbReference type="Proteomes" id="UP000177177">
    <property type="component" value="Unassembled WGS sequence"/>
</dbReference>
<dbReference type="GO" id="GO:0015935">
    <property type="term" value="C:small ribosomal subunit"/>
    <property type="evidence" value="ECO:0007669"/>
    <property type="project" value="InterPro"/>
</dbReference>
<evidence type="ECO:0000256" key="6">
    <source>
        <dbReference type="ARBA" id="ARBA00035163"/>
    </source>
</evidence>
<dbReference type="GO" id="GO:0019843">
    <property type="term" value="F:rRNA binding"/>
    <property type="evidence" value="ECO:0007669"/>
    <property type="project" value="UniProtKB-UniRule"/>
</dbReference>
<accession>A0A1G2KTP7</accession>
<dbReference type="PANTHER" id="PTHR11880:SF8">
    <property type="entry name" value="SMALL RIBOSOMAL SUBUNIT PROTEIN US19M"/>
    <property type="match status" value="1"/>
</dbReference>
<dbReference type="InterPro" id="IPR020934">
    <property type="entry name" value="Ribosomal_uS19_CS"/>
</dbReference>
<dbReference type="GO" id="GO:0006412">
    <property type="term" value="P:translation"/>
    <property type="evidence" value="ECO:0007669"/>
    <property type="project" value="UniProtKB-UniRule"/>
</dbReference>
<evidence type="ECO:0000256" key="4">
    <source>
        <dbReference type="ARBA" id="ARBA00022980"/>
    </source>
</evidence>
<dbReference type="FunFam" id="3.30.860.10:FF:000001">
    <property type="entry name" value="30S ribosomal protein S19"/>
    <property type="match status" value="1"/>
</dbReference>
<dbReference type="AlphaFoldDB" id="A0A1G2KTP7"/>
<evidence type="ECO:0000256" key="5">
    <source>
        <dbReference type="ARBA" id="ARBA00023274"/>
    </source>
</evidence>
<name>A0A1G2KTP7_9BACT</name>
<evidence type="ECO:0000313" key="10">
    <source>
        <dbReference type="EMBL" id="OHA02786.1"/>
    </source>
</evidence>
<dbReference type="EMBL" id="MHQN01000031">
    <property type="protein sequence ID" value="OHA02786.1"/>
    <property type="molecule type" value="Genomic_DNA"/>
</dbReference>
<gene>
    <name evidence="7" type="primary">rpsS</name>
    <name evidence="10" type="ORF">A3C92_00835</name>
</gene>
<proteinExistence type="inferred from homology"/>
<keyword evidence="5 7" id="KW-0687">Ribonucleoprotein</keyword>
<dbReference type="NCBIfam" id="TIGR01050">
    <property type="entry name" value="rpsS_bact"/>
    <property type="match status" value="1"/>
</dbReference>
<dbReference type="InterPro" id="IPR023575">
    <property type="entry name" value="Ribosomal_uS19_SF"/>
</dbReference>
<dbReference type="InterPro" id="IPR005732">
    <property type="entry name" value="Ribosomal_uS19_bac-type"/>
</dbReference>
<evidence type="ECO:0000256" key="1">
    <source>
        <dbReference type="ARBA" id="ARBA00007345"/>
    </source>
</evidence>
<organism evidence="10 11">
    <name type="scientific">Candidatus Sungbacteria bacterium RIFCSPHIGHO2_02_FULL_53_17</name>
    <dbReference type="NCBI Taxonomy" id="1802275"/>
    <lineage>
        <taxon>Bacteria</taxon>
        <taxon>Candidatus Sungiibacteriota</taxon>
    </lineage>
</organism>
<keyword evidence="4 7" id="KW-0689">Ribosomal protein</keyword>
<dbReference type="PRINTS" id="PR00975">
    <property type="entry name" value="RIBOSOMALS19"/>
</dbReference>
<comment type="similarity">
    <text evidence="1 7 8">Belongs to the universal ribosomal protein uS19 family.</text>
</comment>
<comment type="caution">
    <text evidence="10">The sequence shown here is derived from an EMBL/GenBank/DDBJ whole genome shotgun (WGS) entry which is preliminary data.</text>
</comment>
<evidence type="ECO:0000313" key="11">
    <source>
        <dbReference type="Proteomes" id="UP000177177"/>
    </source>
</evidence>
<sequence>MPRSLKKGPYVHPSILKHMSRTSGGSKSAIKTWARASTITPDMIGFLFAVHNGKTFIDVRIMEDMVGHHLGEFAPTRKFIRHGGRMQKEMEQKAADAEKEKAAAAKEPEKK</sequence>
<dbReference type="SUPFAM" id="SSF54570">
    <property type="entry name" value="Ribosomal protein S19"/>
    <property type="match status" value="1"/>
</dbReference>
<dbReference type="PANTHER" id="PTHR11880">
    <property type="entry name" value="RIBOSOMAL PROTEIN S19P FAMILY MEMBER"/>
    <property type="match status" value="1"/>
</dbReference>
<comment type="function">
    <text evidence="7">Protein S19 forms a complex with S13 that binds strongly to the 16S ribosomal RNA.</text>
</comment>
<dbReference type="Pfam" id="PF00203">
    <property type="entry name" value="Ribosomal_S19"/>
    <property type="match status" value="1"/>
</dbReference>
<keyword evidence="3 7" id="KW-0694">RNA-binding</keyword>
<evidence type="ECO:0000256" key="7">
    <source>
        <dbReference type="HAMAP-Rule" id="MF_00531"/>
    </source>
</evidence>
<evidence type="ECO:0000256" key="3">
    <source>
        <dbReference type="ARBA" id="ARBA00022884"/>
    </source>
</evidence>
<evidence type="ECO:0000256" key="2">
    <source>
        <dbReference type="ARBA" id="ARBA00022730"/>
    </source>
</evidence>
<dbReference type="PIRSF" id="PIRSF002144">
    <property type="entry name" value="Ribosomal_S19"/>
    <property type="match status" value="1"/>
</dbReference>
<reference evidence="10 11" key="1">
    <citation type="journal article" date="2016" name="Nat. Commun.">
        <title>Thousands of microbial genomes shed light on interconnected biogeochemical processes in an aquifer system.</title>
        <authorList>
            <person name="Anantharaman K."/>
            <person name="Brown C.T."/>
            <person name="Hug L.A."/>
            <person name="Sharon I."/>
            <person name="Castelle C.J."/>
            <person name="Probst A.J."/>
            <person name="Thomas B.C."/>
            <person name="Singh A."/>
            <person name="Wilkins M.J."/>
            <person name="Karaoz U."/>
            <person name="Brodie E.L."/>
            <person name="Williams K.H."/>
            <person name="Hubbard S.S."/>
            <person name="Banfield J.F."/>
        </authorList>
    </citation>
    <scope>NUCLEOTIDE SEQUENCE [LARGE SCALE GENOMIC DNA]</scope>
</reference>
<dbReference type="InterPro" id="IPR002222">
    <property type="entry name" value="Ribosomal_uS19"/>
</dbReference>
<dbReference type="GO" id="GO:0005737">
    <property type="term" value="C:cytoplasm"/>
    <property type="evidence" value="ECO:0007669"/>
    <property type="project" value="UniProtKB-ARBA"/>
</dbReference>
<dbReference type="Gene3D" id="3.30.860.10">
    <property type="entry name" value="30s Ribosomal Protein S19, Chain A"/>
    <property type="match status" value="1"/>
</dbReference>
<feature type="region of interest" description="Disordered" evidence="9">
    <location>
        <begin position="87"/>
        <end position="111"/>
    </location>
</feature>
<protein>
    <recommendedName>
        <fullName evidence="6 7">Small ribosomal subunit protein uS19</fullName>
    </recommendedName>
</protein>